<dbReference type="PANTHER" id="PTHR42085">
    <property type="entry name" value="F-BOX DOMAIN-CONTAINING PROTEIN"/>
    <property type="match status" value="1"/>
</dbReference>
<evidence type="ECO:0000313" key="1">
    <source>
        <dbReference type="EMBL" id="RMZ73343.1"/>
    </source>
</evidence>
<evidence type="ECO:0008006" key="3">
    <source>
        <dbReference type="Google" id="ProtNLM"/>
    </source>
</evidence>
<dbReference type="InterPro" id="IPR038883">
    <property type="entry name" value="AN11006-like"/>
</dbReference>
<dbReference type="OrthoDB" id="5413827at2759"/>
<dbReference type="Proteomes" id="UP000265663">
    <property type="component" value="Unassembled WGS sequence"/>
</dbReference>
<reference evidence="1 2" key="1">
    <citation type="journal article" date="2014" name="PLoS ONE">
        <title>De novo Genome Assembly of the Fungal Plant Pathogen Pyrenophora semeniperda.</title>
        <authorList>
            <person name="Soliai M.M."/>
            <person name="Meyer S.E."/>
            <person name="Udall J.A."/>
            <person name="Elzinga D.E."/>
            <person name="Hermansen R.A."/>
            <person name="Bodily P.M."/>
            <person name="Hart A.A."/>
            <person name="Coleman C.E."/>
        </authorList>
    </citation>
    <scope>NUCLEOTIDE SEQUENCE [LARGE SCALE GENOMIC DNA]</scope>
    <source>
        <strain evidence="1 2">CCB06</strain>
        <tissue evidence="1">Mycelium</tissue>
    </source>
</reference>
<gene>
    <name evidence="1" type="ORF">GMOD_00007846</name>
</gene>
<accession>A0A3M7MFS6</accession>
<sequence length="376" mass="43699">MADKYDPDEPSGSSLQAFLQLESQRDYPPAKKATRVDDAALNPTLAFRFFDLPTEIRHHIYSFLIPRNITIALRTISPHTNRWRREAQYWPITGVYKDGRHVHIGGNPYCTHRAHKNSNGQWCRHLRGSDLPNSYRYSRFVIQTQLFQVSKYAYHDVQSVLYGQNIFKFTLDGNALQPRSLRSPAIFGLLGKTEASLALLRNLRRVHIHLLATDVHWSVKRQRSRLAYFVEIIKEHADNANKKSLLEELTVTFALTGGRHDDDDDDPLRAVEKSMFALESLVPLRGIRTVQISGSGLPEWYIKCLQLAMQGESGEVEKSEWPLVRRRRRRAYNSRYRILMATSRMWYHPMLNWKVFAERNGVALPDDIDRLWAIEE</sequence>
<dbReference type="EMBL" id="KE747840">
    <property type="protein sequence ID" value="RMZ73343.1"/>
    <property type="molecule type" value="Genomic_DNA"/>
</dbReference>
<evidence type="ECO:0000313" key="2">
    <source>
        <dbReference type="Proteomes" id="UP000265663"/>
    </source>
</evidence>
<dbReference type="PANTHER" id="PTHR42085:SF1">
    <property type="entry name" value="F-BOX DOMAIN-CONTAINING PROTEIN"/>
    <property type="match status" value="1"/>
</dbReference>
<organism evidence="1 2">
    <name type="scientific">Pyrenophora seminiperda CCB06</name>
    <dbReference type="NCBI Taxonomy" id="1302712"/>
    <lineage>
        <taxon>Eukaryota</taxon>
        <taxon>Fungi</taxon>
        <taxon>Dikarya</taxon>
        <taxon>Ascomycota</taxon>
        <taxon>Pezizomycotina</taxon>
        <taxon>Dothideomycetes</taxon>
        <taxon>Pleosporomycetidae</taxon>
        <taxon>Pleosporales</taxon>
        <taxon>Pleosporineae</taxon>
        <taxon>Pleosporaceae</taxon>
        <taxon>Pyrenophora</taxon>
    </lineage>
</organism>
<name>A0A3M7MFS6_9PLEO</name>
<protein>
    <recommendedName>
        <fullName evidence="3">F-box domain-containing protein</fullName>
    </recommendedName>
</protein>
<dbReference type="AlphaFoldDB" id="A0A3M7MFS6"/>
<proteinExistence type="predicted"/>
<keyword evidence="2" id="KW-1185">Reference proteome</keyword>